<feature type="compositionally biased region" description="Basic and acidic residues" evidence="1">
    <location>
        <begin position="283"/>
        <end position="293"/>
    </location>
</feature>
<dbReference type="EMBL" id="MPKA01000139">
    <property type="protein sequence ID" value="OLU43860.1"/>
    <property type="molecule type" value="Genomic_DNA"/>
</dbReference>
<evidence type="ECO:0000313" key="3">
    <source>
        <dbReference type="Proteomes" id="UP000186705"/>
    </source>
</evidence>
<feature type="region of interest" description="Disordered" evidence="1">
    <location>
        <begin position="154"/>
        <end position="334"/>
    </location>
</feature>
<proteinExistence type="predicted"/>
<feature type="compositionally biased region" description="Polar residues" evidence="1">
    <location>
        <begin position="234"/>
        <end position="258"/>
    </location>
</feature>
<evidence type="ECO:0000313" key="2">
    <source>
        <dbReference type="EMBL" id="OLU43860.1"/>
    </source>
</evidence>
<accession>A0A1U7NJN6</accession>
<comment type="caution">
    <text evidence="2">The sequence shown here is derived from an EMBL/GenBank/DDBJ whole genome shotgun (WGS) entry which is preliminary data.</text>
</comment>
<name>A0A1U7NJN6_9FIRM</name>
<dbReference type="RefSeq" id="WP_076342345.1">
    <property type="nucleotide sequence ID" value="NZ_CAPDDE010000004.1"/>
</dbReference>
<keyword evidence="3" id="KW-1185">Reference proteome</keyword>
<dbReference type="OrthoDB" id="1770707at2"/>
<organism evidence="2 3">
    <name type="scientific">Dubosiella newyorkensis</name>
    <dbReference type="NCBI Taxonomy" id="1862672"/>
    <lineage>
        <taxon>Bacteria</taxon>
        <taxon>Bacillati</taxon>
        <taxon>Bacillota</taxon>
        <taxon>Erysipelotrichia</taxon>
        <taxon>Erysipelotrichales</taxon>
        <taxon>Erysipelotrichaceae</taxon>
        <taxon>Dubosiella</taxon>
    </lineage>
</organism>
<sequence length="471" mass="51116">MKKRVLITLTSAVLSAPLIPYNDVVLALSQSGPVQNSNVEPIMIDSPEKFIETYCSNTIVQVDPNTKQTLLDPITQKPLEIKERIYEVTINNYMILLEGNDFLQKQTPAFQEQVKTYFNTTLTNDPTKKASFASYDEMIGQAILIQQQEEAKKQEAIQQEEANKQEDANNQGVVKPGTTNQDAANQDTTNQDGPNQIVGSPSLTPTPDAPVEGALTNDVDSNAEASQDGKDQPTNEPQVPSDQENQPSADPVQNTETANGEIHEALDPQPAEENNEAGEVPISEEKSENEEKSVPTNKNGSPLRMRGAAGPGLVPASFNQPKLSPSSLSDPTPSVPVEIAKVDPVPAPALDVEKPSTEQGTDFIKTYVSDDSGNMYKSATSNNYLRILSGMNAWSSLSTEQRRTINTTLKNNGGKSYQTLVQEAQQLQLIPGQRSVSRVSTASSTNASLYGALSVASLLVIEELSRKKKIF</sequence>
<dbReference type="AlphaFoldDB" id="A0A1U7NJN6"/>
<dbReference type="GeneID" id="78276528"/>
<protein>
    <submittedName>
        <fullName evidence="2">Uncharacterized protein</fullName>
    </submittedName>
</protein>
<gene>
    <name evidence="2" type="ORF">BO225_11370</name>
</gene>
<dbReference type="STRING" id="1862672.BO225_11370"/>
<evidence type="ECO:0000256" key="1">
    <source>
        <dbReference type="SAM" id="MobiDB-lite"/>
    </source>
</evidence>
<feature type="compositionally biased region" description="Basic and acidic residues" evidence="1">
    <location>
        <begin position="154"/>
        <end position="167"/>
    </location>
</feature>
<reference evidence="2 3" key="1">
    <citation type="submission" date="2016-11" db="EMBL/GenBank/DDBJ databases">
        <title>Description of two novel members of the family Erysipelotrichaceae: Ileibacterium lipovorans gen. nov., sp. nov. and Dubosiella newyorkensis, gen. nov., sp. nov.</title>
        <authorList>
            <person name="Cox L.M."/>
            <person name="Sohn J."/>
            <person name="Tyrrell K.L."/>
            <person name="Citron D.M."/>
            <person name="Lawson P.A."/>
            <person name="Patel N.B."/>
            <person name="Iizumi T."/>
            <person name="Perez-Perez G.I."/>
            <person name="Goldstein E.J."/>
            <person name="Blaser M.J."/>
        </authorList>
    </citation>
    <scope>NUCLEOTIDE SEQUENCE [LARGE SCALE GENOMIC DNA]</scope>
    <source>
        <strain evidence="2 3">NYU-BL-A4</strain>
    </source>
</reference>
<feature type="compositionally biased region" description="Low complexity" evidence="1">
    <location>
        <begin position="321"/>
        <end position="334"/>
    </location>
</feature>
<feature type="compositionally biased region" description="Polar residues" evidence="1">
    <location>
        <begin position="168"/>
        <end position="205"/>
    </location>
</feature>
<dbReference type="Proteomes" id="UP000186705">
    <property type="component" value="Unassembled WGS sequence"/>
</dbReference>